<reference evidence="1 2" key="2">
    <citation type="journal article" date="2010" name="Stand. Genomic Sci.">
        <title>Complete genome sequence of Chitinophaga pinensis type strain (UQM 2034).</title>
        <authorList>
            <person name="Glavina Del Rio T."/>
            <person name="Abt B."/>
            <person name="Spring S."/>
            <person name="Lapidus A."/>
            <person name="Nolan M."/>
            <person name="Tice H."/>
            <person name="Copeland A."/>
            <person name="Cheng J.F."/>
            <person name="Chen F."/>
            <person name="Bruce D."/>
            <person name="Goodwin L."/>
            <person name="Pitluck S."/>
            <person name="Ivanova N."/>
            <person name="Mavromatis K."/>
            <person name="Mikhailova N."/>
            <person name="Pati A."/>
            <person name="Chen A."/>
            <person name="Palaniappan K."/>
            <person name="Land M."/>
            <person name="Hauser L."/>
            <person name="Chang Y.J."/>
            <person name="Jeffries C.D."/>
            <person name="Chain P."/>
            <person name="Saunders E."/>
            <person name="Detter J.C."/>
            <person name="Brettin T."/>
            <person name="Rohde M."/>
            <person name="Goker M."/>
            <person name="Bristow J."/>
            <person name="Eisen J.A."/>
            <person name="Markowitz V."/>
            <person name="Hugenholtz P."/>
            <person name="Kyrpides N.C."/>
            <person name="Klenk H.P."/>
            <person name="Lucas S."/>
        </authorList>
    </citation>
    <scope>NUCLEOTIDE SEQUENCE [LARGE SCALE GENOMIC DNA]</scope>
    <source>
        <strain evidence="2">ATCC 43595 / DSM 2588 / LMG 13176 / NBRC 15968 / NCIMB 11800 / UQM 2034</strain>
    </source>
</reference>
<evidence type="ECO:0000313" key="1">
    <source>
        <dbReference type="EMBL" id="ACU62336.1"/>
    </source>
</evidence>
<reference evidence="2" key="1">
    <citation type="submission" date="2009-08" db="EMBL/GenBank/DDBJ databases">
        <title>The complete genome of Chitinophaga pinensis DSM 2588.</title>
        <authorList>
            <consortium name="US DOE Joint Genome Institute (JGI-PGF)"/>
            <person name="Lucas S."/>
            <person name="Copeland A."/>
            <person name="Lapidus A."/>
            <person name="Glavina del Rio T."/>
            <person name="Dalin E."/>
            <person name="Tice H."/>
            <person name="Bruce D."/>
            <person name="Goodwin L."/>
            <person name="Pitluck S."/>
            <person name="Kyrpides N."/>
            <person name="Mavromatis K."/>
            <person name="Ivanova N."/>
            <person name="Mikhailova N."/>
            <person name="Sims D."/>
            <person name="Meinche L."/>
            <person name="Brettin T."/>
            <person name="Detter J.C."/>
            <person name="Han C."/>
            <person name="Larimer F."/>
            <person name="Land M."/>
            <person name="Hauser L."/>
            <person name="Markowitz V."/>
            <person name="Cheng J.-F."/>
            <person name="Hugenholtz P."/>
            <person name="Woyke T."/>
            <person name="Wu D."/>
            <person name="Spring S."/>
            <person name="Klenk H.-P."/>
            <person name="Eisen J.A."/>
        </authorList>
    </citation>
    <scope>NUCLEOTIDE SEQUENCE [LARGE SCALE GENOMIC DNA]</scope>
    <source>
        <strain evidence="2">ATCC 43595 / DSM 2588 / LMG 13176 / NBRC 15968 / NCIMB 11800 / UQM 2034</strain>
    </source>
</reference>
<evidence type="ECO:0000313" key="2">
    <source>
        <dbReference type="Proteomes" id="UP000002215"/>
    </source>
</evidence>
<sequence length="44" mass="4794">MKNNTSQQPLTWETPDMIVLPIDKVTLGKAGSGSDFAAEWEVST</sequence>
<protein>
    <submittedName>
        <fullName evidence="1">Uncharacterized protein</fullName>
    </submittedName>
</protein>
<proteinExistence type="predicted"/>
<name>A0A979G7S4_CHIPD</name>
<accession>A0A979G7S4</accession>
<dbReference type="KEGG" id="cpi:Cpin_4902"/>
<gene>
    <name evidence="1" type="ordered locus">Cpin_4902</name>
</gene>
<dbReference type="EMBL" id="CP001699">
    <property type="protein sequence ID" value="ACU62336.1"/>
    <property type="molecule type" value="Genomic_DNA"/>
</dbReference>
<organism evidence="1 2">
    <name type="scientific">Chitinophaga pinensis (strain ATCC 43595 / DSM 2588 / LMG 13176 / NBRC 15968 / NCIMB 11800 / UQM 2034)</name>
    <dbReference type="NCBI Taxonomy" id="485918"/>
    <lineage>
        <taxon>Bacteria</taxon>
        <taxon>Pseudomonadati</taxon>
        <taxon>Bacteroidota</taxon>
        <taxon>Chitinophagia</taxon>
        <taxon>Chitinophagales</taxon>
        <taxon>Chitinophagaceae</taxon>
        <taxon>Chitinophaga</taxon>
    </lineage>
</organism>
<dbReference type="AlphaFoldDB" id="A0A979G7S4"/>
<dbReference type="RefSeq" id="WP_012792504.1">
    <property type="nucleotide sequence ID" value="NC_013132.1"/>
</dbReference>
<dbReference type="Proteomes" id="UP000002215">
    <property type="component" value="Chromosome"/>
</dbReference>